<sequence>MKLILVLFAAISCYVEAQTGDQKFDLNPFGALS</sequence>
<evidence type="ECO:0000256" key="1">
    <source>
        <dbReference type="SAM" id="SignalP"/>
    </source>
</evidence>
<keyword evidence="3" id="KW-1185">Reference proteome</keyword>
<comment type="caution">
    <text evidence="2">The sequence shown here is derived from an EMBL/GenBank/DDBJ whole genome shotgun (WGS) entry which is preliminary data.</text>
</comment>
<feature type="non-terminal residue" evidence="2">
    <location>
        <position position="33"/>
    </location>
</feature>
<accession>A0A1R0GP84</accession>
<protein>
    <submittedName>
        <fullName evidence="2">Uncharacterized protein</fullName>
    </submittedName>
</protein>
<dbReference type="Proteomes" id="UP000187455">
    <property type="component" value="Unassembled WGS sequence"/>
</dbReference>
<evidence type="ECO:0000313" key="2">
    <source>
        <dbReference type="EMBL" id="OLY78694.1"/>
    </source>
</evidence>
<keyword evidence="1" id="KW-0732">Signal</keyword>
<reference evidence="2 3" key="1">
    <citation type="journal article" date="2016" name="Mol. Biol. Evol.">
        <title>Genome-Wide Survey of Gut Fungi (Harpellales) Reveals the First Horizontally Transferred Ubiquitin Gene from a Mosquito Host.</title>
        <authorList>
            <person name="Wang Y."/>
            <person name="White M.M."/>
            <person name="Kvist S."/>
            <person name="Moncalvo J.M."/>
        </authorList>
    </citation>
    <scope>NUCLEOTIDE SEQUENCE [LARGE SCALE GENOMIC DNA]</scope>
    <source>
        <strain evidence="2 3">ALG-7-W6</strain>
    </source>
</reference>
<feature type="chain" id="PRO_5013271832" evidence="1">
    <location>
        <begin position="18"/>
        <end position="33"/>
    </location>
</feature>
<organism evidence="2 3">
    <name type="scientific">Smittium mucronatum</name>
    <dbReference type="NCBI Taxonomy" id="133383"/>
    <lineage>
        <taxon>Eukaryota</taxon>
        <taxon>Fungi</taxon>
        <taxon>Fungi incertae sedis</taxon>
        <taxon>Zoopagomycota</taxon>
        <taxon>Kickxellomycotina</taxon>
        <taxon>Harpellomycetes</taxon>
        <taxon>Harpellales</taxon>
        <taxon>Legeriomycetaceae</taxon>
        <taxon>Smittium</taxon>
    </lineage>
</organism>
<dbReference type="AlphaFoldDB" id="A0A1R0GP84"/>
<proteinExistence type="predicted"/>
<evidence type="ECO:0000313" key="3">
    <source>
        <dbReference type="Proteomes" id="UP000187455"/>
    </source>
</evidence>
<dbReference type="EMBL" id="LSSL01005702">
    <property type="protein sequence ID" value="OLY78694.1"/>
    <property type="molecule type" value="Genomic_DNA"/>
</dbReference>
<gene>
    <name evidence="2" type="ORF">AYI68_g7247</name>
</gene>
<name>A0A1R0GP84_9FUNG</name>
<feature type="signal peptide" evidence="1">
    <location>
        <begin position="1"/>
        <end position="17"/>
    </location>
</feature>